<dbReference type="PANTHER" id="PTHR35024">
    <property type="entry name" value="HYPOTHETICAL CYTOSOLIC PROTEIN"/>
    <property type="match status" value="1"/>
</dbReference>
<dbReference type="PANTHER" id="PTHR35024:SF4">
    <property type="entry name" value="POLYMER-FORMING CYTOSKELETAL PROTEIN"/>
    <property type="match status" value="1"/>
</dbReference>
<keyword evidence="3" id="KW-1185">Reference proteome</keyword>
<proteinExistence type="inferred from homology"/>
<evidence type="ECO:0000256" key="1">
    <source>
        <dbReference type="ARBA" id="ARBA00044755"/>
    </source>
</evidence>
<dbReference type="AlphaFoldDB" id="A0A0C1TYL4"/>
<organism evidence="2 3">
    <name type="scientific">Clostridium argentinense CDC 2741</name>
    <dbReference type="NCBI Taxonomy" id="1418104"/>
    <lineage>
        <taxon>Bacteria</taxon>
        <taxon>Bacillati</taxon>
        <taxon>Bacillota</taxon>
        <taxon>Clostridia</taxon>
        <taxon>Eubacteriales</taxon>
        <taxon>Clostridiaceae</taxon>
        <taxon>Clostridium</taxon>
    </lineage>
</organism>
<dbReference type="InterPro" id="IPR007607">
    <property type="entry name" value="BacA/B"/>
</dbReference>
<dbReference type="STRING" id="29341.RSJ17_04025"/>
<accession>A0A0C1TYL4</accession>
<reference evidence="2 3" key="1">
    <citation type="journal article" date="2015" name="Infect. Genet. Evol.">
        <title>Genomic sequences of six botulinum neurotoxin-producing strains representing three clostridial species illustrate the mobility and diversity of botulinum neurotoxin genes.</title>
        <authorList>
            <person name="Smith T.J."/>
            <person name="Hill K.K."/>
            <person name="Xie G."/>
            <person name="Foley B.T."/>
            <person name="Williamson C.H."/>
            <person name="Foster J.T."/>
            <person name="Johnson S.L."/>
            <person name="Chertkov O."/>
            <person name="Teshima H."/>
            <person name="Gibbons H.S."/>
            <person name="Johnsky L.A."/>
            <person name="Karavis M.A."/>
            <person name="Smith L.A."/>
        </authorList>
    </citation>
    <scope>NUCLEOTIDE SEQUENCE [LARGE SCALE GENOMIC DNA]</scope>
    <source>
        <strain evidence="2 3">CDC 2741</strain>
    </source>
</reference>
<evidence type="ECO:0000313" key="2">
    <source>
        <dbReference type="EMBL" id="KIE44413.1"/>
    </source>
</evidence>
<gene>
    <name evidence="2" type="ORF">U732_244</name>
</gene>
<sequence length="263" mass="27705">MSFDKNELRELKISGSGSSSGGKFDEVSISGSGKIYGDTECNNFRISGSGKVIGNLNASEFKISGSGGVEGNLKCKSGKISGSGKVLGHVDSEDFNISGSGKIEGDLSGKEITISGSAKVLGSIYGTDVKISGGIDIEKNVETDNFQMTGSFKSKGMLNAENVNIYLGGISNVEEIGATNIEILKRPSRNNIVALIAKVIGNNFGTLTTKVIEADEIYLENTKAEVVRGKNVIIGDGCNIKLVEYKNELKILGNGIVGEERHI</sequence>
<dbReference type="EMBL" id="AYSO01000020">
    <property type="protein sequence ID" value="KIE44413.1"/>
    <property type="molecule type" value="Genomic_DNA"/>
</dbReference>
<comment type="caution">
    <text evidence="2">The sequence shown here is derived from an EMBL/GenBank/DDBJ whole genome shotgun (WGS) entry which is preliminary data.</text>
</comment>
<name>A0A0C1TYL4_9CLOT</name>
<dbReference type="RefSeq" id="WP_039635982.1">
    <property type="nucleotide sequence ID" value="NZ_AYSO01000020.1"/>
</dbReference>
<comment type="similarity">
    <text evidence="1">Belongs to the bactofilin family.</text>
</comment>
<evidence type="ECO:0000313" key="3">
    <source>
        <dbReference type="Proteomes" id="UP000031366"/>
    </source>
</evidence>
<dbReference type="OrthoDB" id="1730007at2"/>
<dbReference type="Proteomes" id="UP000031366">
    <property type="component" value="Unassembled WGS sequence"/>
</dbReference>
<protein>
    <submittedName>
        <fullName evidence="2">Polymer-forming cytoskeletal family protein</fullName>
    </submittedName>
</protein>